<gene>
    <name evidence="1" type="ORF">HMPREF9952_1116</name>
</gene>
<sequence>MQQPTNLNSFFLVQALTAVQATEPTCELEALRAFQKACYEAGLDTAKLDVLAEILHEIGCI</sequence>
<dbReference type="AlphaFoldDB" id="F9QCA8"/>
<accession>F9QCA8</accession>
<reference evidence="1 2" key="1">
    <citation type="submission" date="2011-07" db="EMBL/GenBank/DDBJ databases">
        <authorList>
            <person name="Harkins D.M."/>
            <person name="Madupu R."/>
            <person name="Durkin A.S."/>
            <person name="Torralba M."/>
            <person name="Methe B."/>
            <person name="Sutton G.G."/>
            <person name="Nelson K.E."/>
        </authorList>
    </citation>
    <scope>NUCLEOTIDE SEQUENCE [LARGE SCALE GENOMIC DNA]</scope>
    <source>
        <strain evidence="1 2">HK 85</strain>
    </source>
</reference>
<dbReference type="RefSeq" id="WP_007243569.1">
    <property type="nucleotide sequence ID" value="NZ_AFUV01000025.1"/>
</dbReference>
<dbReference type="EMBL" id="AFUV01000025">
    <property type="protein sequence ID" value="EGV04813.1"/>
    <property type="molecule type" value="Genomic_DNA"/>
</dbReference>
<dbReference type="Proteomes" id="UP000006235">
    <property type="component" value="Unassembled WGS sequence"/>
</dbReference>
<evidence type="ECO:0000313" key="1">
    <source>
        <dbReference type="EMBL" id="EGV04813.1"/>
    </source>
</evidence>
<organism evidence="1 2">
    <name type="scientific">Haemophilus pittmaniae HK 85</name>
    <dbReference type="NCBI Taxonomy" id="1035188"/>
    <lineage>
        <taxon>Bacteria</taxon>
        <taxon>Pseudomonadati</taxon>
        <taxon>Pseudomonadota</taxon>
        <taxon>Gammaproteobacteria</taxon>
        <taxon>Pasteurellales</taxon>
        <taxon>Pasteurellaceae</taxon>
        <taxon>Haemophilus</taxon>
    </lineage>
</organism>
<evidence type="ECO:0000313" key="2">
    <source>
        <dbReference type="Proteomes" id="UP000006235"/>
    </source>
</evidence>
<dbReference type="Gene3D" id="3.40.30.10">
    <property type="entry name" value="Glutaredoxin"/>
    <property type="match status" value="1"/>
</dbReference>
<protein>
    <submittedName>
        <fullName evidence="1">Uncharacterized protein</fullName>
    </submittedName>
</protein>
<proteinExistence type="predicted"/>
<name>F9QCA8_9PAST</name>
<comment type="caution">
    <text evidence="1">The sequence shown here is derived from an EMBL/GenBank/DDBJ whole genome shotgun (WGS) entry which is preliminary data.</text>
</comment>